<dbReference type="PANTHER" id="PTHR47797">
    <property type="entry name" value="DEHYDROGENASE, PUTATIVE (AFU_ORTHOLOGUE AFUA_8G05805)-RELATED"/>
    <property type="match status" value="1"/>
</dbReference>
<evidence type="ECO:0000256" key="1">
    <source>
        <dbReference type="ARBA" id="ARBA00004370"/>
    </source>
</evidence>
<dbReference type="SUPFAM" id="SSF49344">
    <property type="entry name" value="CBD9-like"/>
    <property type="match status" value="1"/>
</dbReference>
<comment type="caution">
    <text evidence="10">The sequence shown here is derived from an EMBL/GenBank/DDBJ whole genome shotgun (WGS) entry which is preliminary data.</text>
</comment>
<dbReference type="STRING" id="1450535.A0A317X706"/>
<dbReference type="Gene3D" id="2.60.40.1210">
    <property type="entry name" value="Cellobiose dehydrogenase, cytochrome domain"/>
    <property type="match status" value="1"/>
</dbReference>
<dbReference type="Proteomes" id="UP000246702">
    <property type="component" value="Unassembled WGS sequence"/>
</dbReference>
<evidence type="ECO:0000256" key="4">
    <source>
        <dbReference type="ARBA" id="ARBA00022982"/>
    </source>
</evidence>
<feature type="region of interest" description="Disordered" evidence="7">
    <location>
        <begin position="1"/>
        <end position="24"/>
    </location>
</feature>
<feature type="domain" description="Cytochrome b561" evidence="9">
    <location>
        <begin position="206"/>
        <end position="401"/>
    </location>
</feature>
<evidence type="ECO:0000256" key="6">
    <source>
        <dbReference type="ARBA" id="ARBA00023136"/>
    </source>
</evidence>
<dbReference type="PANTHER" id="PTHR47797:SF1">
    <property type="entry name" value="CYTOCHROME B561 DOMAIN-CONTAINING PROTEIN-RELATED"/>
    <property type="match status" value="1"/>
</dbReference>
<evidence type="ECO:0000259" key="9">
    <source>
        <dbReference type="PROSITE" id="PS50939"/>
    </source>
</evidence>
<keyword evidence="3 8" id="KW-0812">Transmembrane</keyword>
<feature type="non-terminal residue" evidence="10">
    <location>
        <position position="401"/>
    </location>
</feature>
<reference evidence="10 11" key="1">
    <citation type="submission" date="2016-12" db="EMBL/GenBank/DDBJ databases">
        <title>The genomes of Aspergillus section Nigri reveals drivers in fungal speciation.</title>
        <authorList>
            <consortium name="DOE Joint Genome Institute"/>
            <person name="Vesth T.C."/>
            <person name="Nybo J."/>
            <person name="Theobald S."/>
            <person name="Brandl J."/>
            <person name="Frisvad J.C."/>
            <person name="Nielsen K.F."/>
            <person name="Lyhne E.K."/>
            <person name="Kogle M.E."/>
            <person name="Kuo A."/>
            <person name="Riley R."/>
            <person name="Clum A."/>
            <person name="Nolan M."/>
            <person name="Lipzen A."/>
            <person name="Salamov A."/>
            <person name="Henrissat B."/>
            <person name="Wiebenga A."/>
            <person name="De Vries R.P."/>
            <person name="Grigoriev I.V."/>
            <person name="Mortensen U.H."/>
            <person name="Andersen M.R."/>
            <person name="Baker S.E."/>
        </authorList>
    </citation>
    <scope>NUCLEOTIDE SEQUENCE [LARGE SCALE GENOMIC DNA]</scope>
    <source>
        <strain evidence="10 11">CBS 115572</strain>
    </source>
</reference>
<feature type="transmembrane region" description="Helical" evidence="8">
    <location>
        <begin position="243"/>
        <end position="265"/>
    </location>
</feature>
<feature type="non-terminal residue" evidence="10">
    <location>
        <position position="1"/>
    </location>
</feature>
<accession>A0A317X706</accession>
<keyword evidence="2" id="KW-0813">Transport</keyword>
<evidence type="ECO:0000313" key="10">
    <source>
        <dbReference type="EMBL" id="PWY93961.1"/>
    </source>
</evidence>
<keyword evidence="4" id="KW-0249">Electron transport</keyword>
<dbReference type="OrthoDB" id="19261at2759"/>
<dbReference type="CDD" id="cd09630">
    <property type="entry name" value="CDH_like_cytochrome"/>
    <property type="match status" value="1"/>
</dbReference>
<dbReference type="InterPro" id="IPR006593">
    <property type="entry name" value="Cyt_b561/ferric_Rdtase_TM"/>
</dbReference>
<keyword evidence="6 8" id="KW-0472">Membrane</keyword>
<feature type="transmembrane region" description="Helical" evidence="8">
    <location>
        <begin position="277"/>
        <end position="302"/>
    </location>
</feature>
<dbReference type="EMBL" id="MSFK01000005">
    <property type="protein sequence ID" value="PWY93961.1"/>
    <property type="molecule type" value="Genomic_DNA"/>
</dbReference>
<dbReference type="RefSeq" id="XP_025470722.1">
    <property type="nucleotide sequence ID" value="XM_025607485.1"/>
</dbReference>
<sequence>SSIISFSPPTTLTTNSTSPNPNPNITYSLTIPNTTTPTHPGPIYIQITAPTTIQWIGLGQGSQMTDSNMFILYTSSSSKITLSPRSGLGHFEPQYTSATQITLLPGTGITTNQANITTMTANFRCDNCLTWQDGTGRMSPLDPNFPFIWAYKIGVPIDSAALDADISIHDYMGQIRVDLTKASLPERFYSGSNSTTGNLNDTTNPFLDYNPLTDSLRVGTDTPDTDTGSMMGSHIPKNMKQVLIAHATLMGLAFGILFPLGAVLMPIPISSLPVRKIFLHAGIQLFALGVTLAGFGAGVYIAHAAGQLSNPHPIIGIVVVGVLVLVQPVLGIVQHREYKKTGNPGGKVGVLHRWVGRGVVVLGMINGGLGFRLAGVGGGFAPKGAVVGYSVVVGVVGVGYL</sequence>
<dbReference type="SMART" id="SM00665">
    <property type="entry name" value="B561"/>
    <property type="match status" value="1"/>
</dbReference>
<evidence type="ECO:0000313" key="11">
    <source>
        <dbReference type="Proteomes" id="UP000246702"/>
    </source>
</evidence>
<dbReference type="GeneID" id="37109628"/>
<proteinExistence type="predicted"/>
<evidence type="ECO:0000256" key="5">
    <source>
        <dbReference type="ARBA" id="ARBA00022989"/>
    </source>
</evidence>
<comment type="subcellular location">
    <subcellularLocation>
        <location evidence="1">Membrane</location>
    </subcellularLocation>
</comment>
<evidence type="ECO:0000256" key="8">
    <source>
        <dbReference type="SAM" id="Phobius"/>
    </source>
</evidence>
<dbReference type="GO" id="GO:0016020">
    <property type="term" value="C:membrane"/>
    <property type="evidence" value="ECO:0007669"/>
    <property type="project" value="UniProtKB-SubCell"/>
</dbReference>
<protein>
    <submittedName>
        <fullName evidence="10">CBD9-like protein</fullName>
    </submittedName>
</protein>
<keyword evidence="5 8" id="KW-1133">Transmembrane helix</keyword>
<evidence type="ECO:0000256" key="2">
    <source>
        <dbReference type="ARBA" id="ARBA00022448"/>
    </source>
</evidence>
<dbReference type="Pfam" id="PF16010">
    <property type="entry name" value="CDH-cyt"/>
    <property type="match status" value="1"/>
</dbReference>
<dbReference type="AlphaFoldDB" id="A0A317X706"/>
<dbReference type="CDD" id="cd08760">
    <property type="entry name" value="Cyt_b561_FRRS1_like"/>
    <property type="match status" value="1"/>
</dbReference>
<evidence type="ECO:0000256" key="7">
    <source>
        <dbReference type="SAM" id="MobiDB-lite"/>
    </source>
</evidence>
<dbReference type="InterPro" id="IPR005018">
    <property type="entry name" value="DOMON_domain"/>
</dbReference>
<dbReference type="PROSITE" id="PS50939">
    <property type="entry name" value="CYTOCHROME_B561"/>
    <property type="match status" value="1"/>
</dbReference>
<feature type="transmembrane region" description="Helical" evidence="8">
    <location>
        <begin position="354"/>
        <end position="374"/>
    </location>
</feature>
<dbReference type="InterPro" id="IPR015920">
    <property type="entry name" value="Cellobiose_DH-like_cyt"/>
</dbReference>
<organism evidence="10 11">
    <name type="scientific">Aspergillus sclerotioniger CBS 115572</name>
    <dbReference type="NCBI Taxonomy" id="1450535"/>
    <lineage>
        <taxon>Eukaryota</taxon>
        <taxon>Fungi</taxon>
        <taxon>Dikarya</taxon>
        <taxon>Ascomycota</taxon>
        <taxon>Pezizomycotina</taxon>
        <taxon>Eurotiomycetes</taxon>
        <taxon>Eurotiomycetidae</taxon>
        <taxon>Eurotiales</taxon>
        <taxon>Aspergillaceae</taxon>
        <taxon>Aspergillus</taxon>
        <taxon>Aspergillus subgen. Circumdati</taxon>
    </lineage>
</organism>
<dbReference type="Gene3D" id="1.20.120.1770">
    <property type="match status" value="1"/>
</dbReference>
<name>A0A317X706_9EURO</name>
<dbReference type="SMART" id="SM00664">
    <property type="entry name" value="DoH"/>
    <property type="match status" value="1"/>
</dbReference>
<keyword evidence="11" id="KW-1185">Reference proteome</keyword>
<gene>
    <name evidence="10" type="ORF">BO94DRAFT_434153</name>
</gene>
<evidence type="ECO:0000256" key="3">
    <source>
        <dbReference type="ARBA" id="ARBA00022692"/>
    </source>
</evidence>
<feature type="compositionally biased region" description="Low complexity" evidence="7">
    <location>
        <begin position="1"/>
        <end position="19"/>
    </location>
</feature>
<feature type="transmembrane region" description="Helical" evidence="8">
    <location>
        <begin position="314"/>
        <end position="333"/>
    </location>
</feature>